<keyword evidence="5" id="KW-0460">Magnesium</keyword>
<dbReference type="Gene3D" id="1.10.600.10">
    <property type="entry name" value="Farnesyl Diphosphate Synthase"/>
    <property type="match status" value="1"/>
</dbReference>
<evidence type="ECO:0008006" key="8">
    <source>
        <dbReference type="Google" id="ProtNLM"/>
    </source>
</evidence>
<comment type="cofactor">
    <cofactor evidence="1">
        <name>Mg(2+)</name>
        <dbReference type="ChEBI" id="CHEBI:18420"/>
    </cofactor>
</comment>
<dbReference type="GO" id="GO:0046872">
    <property type="term" value="F:metal ion binding"/>
    <property type="evidence" value="ECO:0007669"/>
    <property type="project" value="UniProtKB-KW"/>
</dbReference>
<dbReference type="GO" id="GO:0004659">
    <property type="term" value="F:prenyltransferase activity"/>
    <property type="evidence" value="ECO:0007669"/>
    <property type="project" value="InterPro"/>
</dbReference>
<dbReference type="PROSITE" id="PS00444">
    <property type="entry name" value="POLYPRENYL_SYNTHASE_2"/>
    <property type="match status" value="1"/>
</dbReference>
<keyword evidence="3" id="KW-0808">Transferase</keyword>
<name>A0A9D5JYI6_9BACT</name>
<dbReference type="GO" id="GO:0008299">
    <property type="term" value="P:isoprenoid biosynthetic process"/>
    <property type="evidence" value="ECO:0007669"/>
    <property type="project" value="InterPro"/>
</dbReference>
<protein>
    <recommendedName>
        <fullName evidence="8">Polyprenyl synthetase</fullName>
    </recommendedName>
</protein>
<reference evidence="6" key="1">
    <citation type="submission" date="2019-11" db="EMBL/GenBank/DDBJ databases">
        <title>Microbial mats filling the niche in hypersaline microbial mats.</title>
        <authorList>
            <person name="Wong H.L."/>
            <person name="Macleod F.I."/>
            <person name="White R.A. III"/>
            <person name="Burns B.P."/>
        </authorList>
    </citation>
    <scope>NUCLEOTIDE SEQUENCE</scope>
    <source>
        <strain evidence="6">Rbin_158</strain>
    </source>
</reference>
<dbReference type="SFLD" id="SFLDS00005">
    <property type="entry name" value="Isoprenoid_Synthase_Type_I"/>
    <property type="match status" value="1"/>
</dbReference>
<accession>A0A9D5JYI6</accession>
<evidence type="ECO:0000256" key="4">
    <source>
        <dbReference type="ARBA" id="ARBA00022723"/>
    </source>
</evidence>
<evidence type="ECO:0000313" key="7">
    <source>
        <dbReference type="Proteomes" id="UP000649604"/>
    </source>
</evidence>
<sequence length="214" mass="24339">MHPEAPCYHPLLRLATAVELIHSASLIHDDVLDNARFRREQLSLNEKYGNKISVLTGDMLFLQGFSLLINLDLEWRLKQEVFQIMCDTTQKMCFGEMYQHNILKEHRRANLKEYLTIIEYKTATLMSVCCQFGSLLASSDRGISQHLAHFGLNFGLAFQLADDVHDQDALLSQEVNLHAATNEYIVKAKHTLQSVNGHPMTTHLMALCDLITQA</sequence>
<evidence type="ECO:0000256" key="2">
    <source>
        <dbReference type="ARBA" id="ARBA00006706"/>
    </source>
</evidence>
<dbReference type="Pfam" id="PF00348">
    <property type="entry name" value="polyprenyl_synt"/>
    <property type="match status" value="1"/>
</dbReference>
<gene>
    <name evidence="6" type="ORF">GF339_18385</name>
</gene>
<dbReference type="EMBL" id="WJJP01000600">
    <property type="protein sequence ID" value="MBD3326558.1"/>
    <property type="molecule type" value="Genomic_DNA"/>
</dbReference>
<comment type="caution">
    <text evidence="6">The sequence shown here is derived from an EMBL/GenBank/DDBJ whole genome shotgun (WGS) entry which is preliminary data.</text>
</comment>
<evidence type="ECO:0000256" key="1">
    <source>
        <dbReference type="ARBA" id="ARBA00001946"/>
    </source>
</evidence>
<keyword evidence="4" id="KW-0479">Metal-binding</keyword>
<dbReference type="InterPro" id="IPR000092">
    <property type="entry name" value="Polyprenyl_synt"/>
</dbReference>
<evidence type="ECO:0000256" key="3">
    <source>
        <dbReference type="ARBA" id="ARBA00022679"/>
    </source>
</evidence>
<organism evidence="6 7">
    <name type="scientific">candidate division KSB3 bacterium</name>
    <dbReference type="NCBI Taxonomy" id="2044937"/>
    <lineage>
        <taxon>Bacteria</taxon>
        <taxon>candidate division KSB3</taxon>
    </lineage>
</organism>
<dbReference type="PANTHER" id="PTHR12001:SF69">
    <property type="entry name" value="ALL TRANS-POLYPRENYL-DIPHOSPHATE SYNTHASE PDSS1"/>
    <property type="match status" value="1"/>
</dbReference>
<dbReference type="PANTHER" id="PTHR12001">
    <property type="entry name" value="GERANYLGERANYL PYROPHOSPHATE SYNTHASE"/>
    <property type="match status" value="1"/>
</dbReference>
<evidence type="ECO:0000313" key="6">
    <source>
        <dbReference type="EMBL" id="MBD3326558.1"/>
    </source>
</evidence>
<dbReference type="AlphaFoldDB" id="A0A9D5JYI6"/>
<dbReference type="InterPro" id="IPR008949">
    <property type="entry name" value="Isoprenoid_synthase_dom_sf"/>
</dbReference>
<comment type="similarity">
    <text evidence="2">Belongs to the FPP/GGPP synthase family.</text>
</comment>
<dbReference type="SUPFAM" id="SSF48576">
    <property type="entry name" value="Terpenoid synthases"/>
    <property type="match status" value="1"/>
</dbReference>
<dbReference type="InterPro" id="IPR033749">
    <property type="entry name" value="Polyprenyl_synt_CS"/>
</dbReference>
<evidence type="ECO:0000256" key="5">
    <source>
        <dbReference type="ARBA" id="ARBA00022842"/>
    </source>
</evidence>
<dbReference type="Proteomes" id="UP000649604">
    <property type="component" value="Unassembled WGS sequence"/>
</dbReference>
<proteinExistence type="inferred from homology"/>